<dbReference type="Pfam" id="PF01098">
    <property type="entry name" value="FTSW_RODA_SPOVE"/>
    <property type="match status" value="1"/>
</dbReference>
<dbReference type="HAMAP" id="MF_02079">
    <property type="entry name" value="PGT_RodA"/>
    <property type="match status" value="1"/>
</dbReference>
<dbReference type="PROSITE" id="PS00428">
    <property type="entry name" value="FTSW_RODA_SPOVE"/>
    <property type="match status" value="1"/>
</dbReference>
<feature type="transmembrane region" description="Helical" evidence="11">
    <location>
        <begin position="132"/>
        <end position="150"/>
    </location>
</feature>
<feature type="transmembrane region" description="Helical" evidence="11">
    <location>
        <begin position="180"/>
        <end position="198"/>
    </location>
</feature>
<dbReference type="GO" id="GO:0009252">
    <property type="term" value="P:peptidoglycan biosynthetic process"/>
    <property type="evidence" value="ECO:0007669"/>
    <property type="project" value="UniProtKB-UniRule"/>
</dbReference>
<dbReference type="GO" id="GO:0051301">
    <property type="term" value="P:cell division"/>
    <property type="evidence" value="ECO:0007669"/>
    <property type="project" value="InterPro"/>
</dbReference>
<keyword evidence="3 11" id="KW-0328">Glycosyltransferase</keyword>
<feature type="transmembrane region" description="Helical" evidence="11">
    <location>
        <begin position="156"/>
        <end position="173"/>
    </location>
</feature>
<dbReference type="InterPro" id="IPR011923">
    <property type="entry name" value="RodA/MrdB"/>
</dbReference>
<name>A0A1F5NW50_9BACT</name>
<gene>
    <name evidence="11" type="primary">rodA</name>
    <name evidence="12" type="ORF">A2720_01940</name>
</gene>
<keyword evidence="10 11" id="KW-0961">Cell wall biogenesis/degradation</keyword>
<protein>
    <recommendedName>
        <fullName evidence="11">Peptidoglycan glycosyltransferase RodA</fullName>
        <shortName evidence="11">PGT</shortName>
        <ecNumber evidence="11">2.4.99.28</ecNumber>
    </recommendedName>
    <alternativeName>
        <fullName evidence="11">Cell elongation protein RodA</fullName>
    </alternativeName>
    <alternativeName>
        <fullName evidence="11">Cell wall polymerase</fullName>
    </alternativeName>
    <alternativeName>
        <fullName evidence="11">Peptidoglycan polymerase</fullName>
        <shortName evidence="11">PG polymerase</shortName>
    </alternativeName>
</protein>
<keyword evidence="5 11" id="KW-0812">Transmembrane</keyword>
<dbReference type="EC" id="2.4.99.28" evidence="11"/>
<evidence type="ECO:0000256" key="6">
    <source>
        <dbReference type="ARBA" id="ARBA00022960"/>
    </source>
</evidence>
<evidence type="ECO:0000256" key="2">
    <source>
        <dbReference type="ARBA" id="ARBA00022475"/>
    </source>
</evidence>
<comment type="catalytic activity">
    <reaction evidence="11">
        <text>[GlcNAc-(1-&gt;4)-Mur2Ac(oyl-L-Ala-gamma-D-Glu-L-Lys-D-Ala-D-Ala)](n)-di-trans,octa-cis-undecaprenyl diphosphate + beta-D-GlcNAc-(1-&gt;4)-Mur2Ac(oyl-L-Ala-gamma-D-Glu-L-Lys-D-Ala-D-Ala)-di-trans,octa-cis-undecaprenyl diphosphate = [GlcNAc-(1-&gt;4)-Mur2Ac(oyl-L-Ala-gamma-D-Glu-L-Lys-D-Ala-D-Ala)](n+1)-di-trans,octa-cis-undecaprenyl diphosphate + di-trans,octa-cis-undecaprenyl diphosphate + H(+)</text>
        <dbReference type="Rhea" id="RHEA:23708"/>
        <dbReference type="Rhea" id="RHEA-COMP:9602"/>
        <dbReference type="Rhea" id="RHEA-COMP:9603"/>
        <dbReference type="ChEBI" id="CHEBI:15378"/>
        <dbReference type="ChEBI" id="CHEBI:58405"/>
        <dbReference type="ChEBI" id="CHEBI:60033"/>
        <dbReference type="ChEBI" id="CHEBI:78435"/>
        <dbReference type="EC" id="2.4.99.28"/>
    </reaction>
</comment>
<evidence type="ECO:0000256" key="9">
    <source>
        <dbReference type="ARBA" id="ARBA00023136"/>
    </source>
</evidence>
<evidence type="ECO:0000256" key="7">
    <source>
        <dbReference type="ARBA" id="ARBA00022984"/>
    </source>
</evidence>
<evidence type="ECO:0000313" key="12">
    <source>
        <dbReference type="EMBL" id="OGE81917.1"/>
    </source>
</evidence>
<feature type="transmembrane region" description="Helical" evidence="11">
    <location>
        <begin position="41"/>
        <end position="59"/>
    </location>
</feature>
<evidence type="ECO:0000256" key="3">
    <source>
        <dbReference type="ARBA" id="ARBA00022676"/>
    </source>
</evidence>
<keyword evidence="9 11" id="KW-0472">Membrane</keyword>
<dbReference type="GO" id="GO:0015648">
    <property type="term" value="F:lipid-linked peptidoglycan transporter activity"/>
    <property type="evidence" value="ECO:0007669"/>
    <property type="project" value="TreeGrafter"/>
</dbReference>
<feature type="transmembrane region" description="Helical" evidence="11">
    <location>
        <begin position="71"/>
        <end position="88"/>
    </location>
</feature>
<dbReference type="GO" id="GO:0005886">
    <property type="term" value="C:plasma membrane"/>
    <property type="evidence" value="ECO:0007669"/>
    <property type="project" value="UniProtKB-SubCell"/>
</dbReference>
<comment type="caution">
    <text evidence="12">The sequence shown here is derived from an EMBL/GenBank/DDBJ whole genome shotgun (WGS) entry which is preliminary data.</text>
</comment>
<keyword evidence="8 11" id="KW-1133">Transmembrane helix</keyword>
<evidence type="ECO:0000256" key="10">
    <source>
        <dbReference type="ARBA" id="ARBA00023316"/>
    </source>
</evidence>
<dbReference type="GO" id="GO:0032153">
    <property type="term" value="C:cell division site"/>
    <property type="evidence" value="ECO:0007669"/>
    <property type="project" value="TreeGrafter"/>
</dbReference>
<reference evidence="12 13" key="1">
    <citation type="journal article" date="2016" name="Nat. Commun.">
        <title>Thousands of microbial genomes shed light on interconnected biogeochemical processes in an aquifer system.</title>
        <authorList>
            <person name="Anantharaman K."/>
            <person name="Brown C.T."/>
            <person name="Hug L.A."/>
            <person name="Sharon I."/>
            <person name="Castelle C.J."/>
            <person name="Probst A.J."/>
            <person name="Thomas B.C."/>
            <person name="Singh A."/>
            <person name="Wilkins M.J."/>
            <person name="Karaoz U."/>
            <person name="Brodie E.L."/>
            <person name="Williams K.H."/>
            <person name="Hubbard S.S."/>
            <person name="Banfield J.F."/>
        </authorList>
    </citation>
    <scope>NUCLEOTIDE SEQUENCE [LARGE SCALE GENOMIC DNA]</scope>
</reference>
<evidence type="ECO:0000256" key="1">
    <source>
        <dbReference type="ARBA" id="ARBA00004141"/>
    </source>
</evidence>
<dbReference type="Proteomes" id="UP000178892">
    <property type="component" value="Unassembled WGS sequence"/>
</dbReference>
<dbReference type="PANTHER" id="PTHR30474:SF1">
    <property type="entry name" value="PEPTIDOGLYCAN GLYCOSYLTRANSFERASE MRDB"/>
    <property type="match status" value="1"/>
</dbReference>
<feature type="transmembrane region" description="Helical" evidence="11">
    <location>
        <begin position="268"/>
        <end position="288"/>
    </location>
</feature>
<dbReference type="STRING" id="1817825.A2720_01940"/>
<dbReference type="PANTHER" id="PTHR30474">
    <property type="entry name" value="CELL CYCLE PROTEIN"/>
    <property type="match status" value="1"/>
</dbReference>
<evidence type="ECO:0000256" key="5">
    <source>
        <dbReference type="ARBA" id="ARBA00022692"/>
    </source>
</evidence>
<keyword evidence="6 11" id="KW-0133">Cell shape</keyword>
<dbReference type="GO" id="GO:0071555">
    <property type="term" value="P:cell wall organization"/>
    <property type="evidence" value="ECO:0007669"/>
    <property type="project" value="UniProtKB-KW"/>
</dbReference>
<feature type="transmembrane region" description="Helical" evidence="11">
    <location>
        <begin position="300"/>
        <end position="322"/>
    </location>
</feature>
<evidence type="ECO:0000256" key="4">
    <source>
        <dbReference type="ARBA" id="ARBA00022679"/>
    </source>
</evidence>
<sequence length="366" mass="40944">MNKLSVFRYFDLVLFGSSVLLLLLGLLMIYSNTYEAGAGLFYRQVVFAFVGLILMFALAMYDYRNLKKATGYIYLFIVLALIVVWWFAEPIRGSARWIDLGFFRFQPAEFAKLALVIVTAKVLDQYGEKIKSFPYVLLSLMYVLIPLGLIVIQPDLGTALVIFFTWAGMLMLSKVKKTHLLWLFLAFLIAAILAWSSVLHDYQKQRIHTFLNPTADPQGQGYNVLQSIIAVGSGQYLGRGVGRGLQSQLKFLPERQTDFIFASTAEELGFIGSSIILIAFLILFLRLLKTMQISRDNFGMYLSLGVFFMMLTQALVNIGMNLGLLPVTGIPLPLLSYGGSSLITTFLALGIVQSIVARQKVIRFGG</sequence>
<comment type="subcellular location">
    <subcellularLocation>
        <location evidence="11">Cell membrane</location>
        <topology evidence="11">Multi-pass membrane protein</topology>
    </subcellularLocation>
    <subcellularLocation>
        <location evidence="1">Membrane</location>
        <topology evidence="1">Multi-pass membrane protein</topology>
    </subcellularLocation>
</comment>
<dbReference type="InterPro" id="IPR001182">
    <property type="entry name" value="FtsW/RodA"/>
</dbReference>
<dbReference type="InterPro" id="IPR018365">
    <property type="entry name" value="Cell_cycle_FtsW-rel_CS"/>
</dbReference>
<proteinExistence type="inferred from homology"/>
<feature type="transmembrane region" description="Helical" evidence="11">
    <location>
        <begin position="334"/>
        <end position="356"/>
    </location>
</feature>
<comment type="function">
    <text evidence="11">Peptidoglycan polymerase that is essential for cell wall elongation.</text>
</comment>
<dbReference type="UniPathway" id="UPA00219"/>
<evidence type="ECO:0000256" key="8">
    <source>
        <dbReference type="ARBA" id="ARBA00022989"/>
    </source>
</evidence>
<accession>A0A1F5NW50</accession>
<dbReference type="AlphaFoldDB" id="A0A1F5NW50"/>
<feature type="transmembrane region" description="Helical" evidence="11">
    <location>
        <begin position="12"/>
        <end position="29"/>
    </location>
</feature>
<dbReference type="EMBL" id="MFEL01000001">
    <property type="protein sequence ID" value="OGE81917.1"/>
    <property type="molecule type" value="Genomic_DNA"/>
</dbReference>
<evidence type="ECO:0000256" key="11">
    <source>
        <dbReference type="HAMAP-Rule" id="MF_02079"/>
    </source>
</evidence>
<comment type="similarity">
    <text evidence="11">Belongs to the SEDS family. MrdB/RodA subfamily.</text>
</comment>
<organism evidence="12 13">
    <name type="scientific">Candidatus Doudnabacteria bacterium RIFCSPHIGHO2_01_FULL_46_24</name>
    <dbReference type="NCBI Taxonomy" id="1817825"/>
    <lineage>
        <taxon>Bacteria</taxon>
        <taxon>Candidatus Doudnaibacteriota</taxon>
    </lineage>
</organism>
<comment type="pathway">
    <text evidence="11">Cell wall biogenesis; peptidoglycan biosynthesis.</text>
</comment>
<keyword evidence="4 11" id="KW-0808">Transferase</keyword>
<dbReference type="GO" id="GO:0008360">
    <property type="term" value="P:regulation of cell shape"/>
    <property type="evidence" value="ECO:0007669"/>
    <property type="project" value="UniProtKB-KW"/>
</dbReference>
<keyword evidence="2 11" id="KW-1003">Cell membrane</keyword>
<dbReference type="GO" id="GO:0008955">
    <property type="term" value="F:peptidoglycan glycosyltransferase activity"/>
    <property type="evidence" value="ECO:0007669"/>
    <property type="project" value="UniProtKB-UniRule"/>
</dbReference>
<dbReference type="NCBIfam" id="TIGR02210">
    <property type="entry name" value="rodA_shape"/>
    <property type="match status" value="1"/>
</dbReference>
<evidence type="ECO:0000313" key="13">
    <source>
        <dbReference type="Proteomes" id="UP000178892"/>
    </source>
</evidence>
<keyword evidence="7 11" id="KW-0573">Peptidoglycan synthesis</keyword>